<dbReference type="SUPFAM" id="SSF49854">
    <property type="entry name" value="Spermadhesin, CUB domain"/>
    <property type="match status" value="1"/>
</dbReference>
<dbReference type="PROSITE" id="PS50093">
    <property type="entry name" value="PKD"/>
    <property type="match status" value="1"/>
</dbReference>
<evidence type="ECO:0000313" key="3">
    <source>
        <dbReference type="EMBL" id="MDT0295457.1"/>
    </source>
</evidence>
<dbReference type="Pfam" id="PF18911">
    <property type="entry name" value="PKD_4"/>
    <property type="match status" value="1"/>
</dbReference>
<keyword evidence="1" id="KW-0732">Signal</keyword>
<proteinExistence type="predicted"/>
<feature type="non-terminal residue" evidence="3">
    <location>
        <position position="1008"/>
    </location>
</feature>
<accession>A0ABU2KL49</accession>
<reference evidence="4" key="1">
    <citation type="submission" date="2023-07" db="EMBL/GenBank/DDBJ databases">
        <title>Isolating and identifying novel microbial strains from the Mariana Trench.</title>
        <authorList>
            <person name="Fu H."/>
        </authorList>
    </citation>
    <scope>NUCLEOTIDE SEQUENCE [LARGE SCALE GENOMIC DNA]</scope>
    <source>
        <strain evidence="4">T-y2</strain>
    </source>
</reference>
<dbReference type="InterPro" id="IPR022409">
    <property type="entry name" value="PKD/Chitinase_dom"/>
</dbReference>
<dbReference type="Gene3D" id="2.60.120.290">
    <property type="entry name" value="Spermadhesin, CUB domain"/>
    <property type="match status" value="1"/>
</dbReference>
<dbReference type="Proteomes" id="UP001182991">
    <property type="component" value="Unassembled WGS sequence"/>
</dbReference>
<dbReference type="InterPro" id="IPR049804">
    <property type="entry name" value="Choice_anch_L"/>
</dbReference>
<dbReference type="RefSeq" id="WP_311402392.1">
    <property type="nucleotide sequence ID" value="NZ_JAVRBG010000014.1"/>
</dbReference>
<evidence type="ECO:0000256" key="1">
    <source>
        <dbReference type="SAM" id="SignalP"/>
    </source>
</evidence>
<dbReference type="SMART" id="SM00089">
    <property type="entry name" value="PKD"/>
    <property type="match status" value="1"/>
</dbReference>
<feature type="domain" description="PKD" evidence="2">
    <location>
        <begin position="185"/>
        <end position="238"/>
    </location>
</feature>
<dbReference type="NCBIfam" id="NF038133">
    <property type="entry name" value="choice_anch_L"/>
    <property type="match status" value="1"/>
</dbReference>
<protein>
    <submittedName>
        <fullName evidence="3">Choice-of-anchor L domain-containing protein</fullName>
    </submittedName>
</protein>
<gene>
    <name evidence="3" type="ORF">RLT85_12530</name>
</gene>
<dbReference type="InterPro" id="IPR035986">
    <property type="entry name" value="PKD_dom_sf"/>
</dbReference>
<dbReference type="SUPFAM" id="SSF49299">
    <property type="entry name" value="PKD domain"/>
    <property type="match status" value="1"/>
</dbReference>
<organism evidence="3 4">
    <name type="scientific">Mesonia ostreae</name>
    <dbReference type="NCBI Taxonomy" id="861110"/>
    <lineage>
        <taxon>Bacteria</taxon>
        <taxon>Pseudomonadati</taxon>
        <taxon>Bacteroidota</taxon>
        <taxon>Flavobacteriia</taxon>
        <taxon>Flavobacteriales</taxon>
        <taxon>Flavobacteriaceae</taxon>
        <taxon>Mesonia</taxon>
    </lineage>
</organism>
<dbReference type="Gene3D" id="2.60.40.10">
    <property type="entry name" value="Immunoglobulins"/>
    <property type="match status" value="1"/>
</dbReference>
<dbReference type="InterPro" id="IPR013783">
    <property type="entry name" value="Ig-like_fold"/>
</dbReference>
<dbReference type="EMBL" id="JAVRBG010000014">
    <property type="protein sequence ID" value="MDT0295457.1"/>
    <property type="molecule type" value="Genomic_DNA"/>
</dbReference>
<name>A0ABU2KL49_9FLAO</name>
<sequence>MKAKLLLLCVLFSYSSFQAFAQNVISGTDTNVSQCTGNFYDNGGPNSGYQDNGTEVVTICSDVAGQVTQVEFTAFQLGAGDVLNIYDGDSTNAPLMSSHELANNPDTVFASGDNPSGCLTFEFITDGTTSPLPGWQAVISCREPCEPIDVQIDNVSPGELVGGVYNVGQGQVITFEGSVDFGNADPTGATYEWNFDNGQTGTGATATTTYNNTGIYDVVLTLTTADGCITSITQQVEVFSNFIDVDDSYTDNELVDLLISGTCANYSNITSVTNTSNKQYGYFTAQYSDFPFQEGIVISTGFAANAEGPDSGVNSDFTNTGSDPDLDAELNTGNSLNDRAYIQFDFVPYVSEINFNFIFASEEYIGNFSCTFSDSFAFLLTDSAGNTTNLAVLPNTTTPITVTNVHPANANCGAVNEQYFGQFNGQANSAIEFEGQTVALTATGTVNPGETYSIKLVVADERDQSYDSAVFLEAGSFELGANLGTDVVLDNNELEFPVPCEGDIIILDPFENVDLIPGATFTWFLNGEVIPGETGETLEVTEEGTYGVEVFFTQDCTGEDEIFVDYLPTPDSSEFNPVDLIECNPGQASLDVDLTQNDSEVLGNQDPTDFIITYYNTQQEAEDGANPIINPAQYNVAAGTPEVIFVRIEGSESNDDSICAQVGSFEVSLEGISIGENMLDLEECDDDNDGDAIFDLTENEVLALDGLDPANYTVTYYETQAEADAATPTIPNPTTYENVNANPQEIFVRVQDNNDEDCNDTGSFFIESFAVGEVNPVENLDICDTTGAGADFDLTTNTALVLGVQDPADFAVTYYTTQAEADAGTPEIADPANYEVVNEGSQTIFIRIENVNNTECFNTISFEVSLTVVEVGALDDLEECDADSNGSALFDLTENESNALDGADPANYTVSYYLTQAEAEVPENEVPFPTTYQNVNNNPQEIFVRVENNTNADCYDTSSFMVESFPNGVANAAEDLQLCDNGTGGPYEFDLTTNTPLVLGTQDPALFD</sequence>
<evidence type="ECO:0000259" key="2">
    <source>
        <dbReference type="PROSITE" id="PS50093"/>
    </source>
</evidence>
<dbReference type="InterPro" id="IPR000601">
    <property type="entry name" value="PKD_dom"/>
</dbReference>
<keyword evidence="4" id="KW-1185">Reference proteome</keyword>
<evidence type="ECO:0000313" key="4">
    <source>
        <dbReference type="Proteomes" id="UP001182991"/>
    </source>
</evidence>
<dbReference type="InterPro" id="IPR035914">
    <property type="entry name" value="Sperma_CUB_dom_sf"/>
</dbReference>
<feature type="signal peptide" evidence="1">
    <location>
        <begin position="1"/>
        <end position="21"/>
    </location>
</feature>
<comment type="caution">
    <text evidence="3">The sequence shown here is derived from an EMBL/GenBank/DDBJ whole genome shotgun (WGS) entry which is preliminary data.</text>
</comment>
<feature type="chain" id="PRO_5045609476" evidence="1">
    <location>
        <begin position="22"/>
        <end position="1008"/>
    </location>
</feature>